<dbReference type="InterPro" id="IPR001810">
    <property type="entry name" value="F-box_dom"/>
</dbReference>
<feature type="compositionally biased region" description="Acidic residues" evidence="1">
    <location>
        <begin position="353"/>
        <end position="364"/>
    </location>
</feature>
<dbReference type="Gene3D" id="1.20.1280.50">
    <property type="match status" value="1"/>
</dbReference>
<dbReference type="Proteomes" id="UP000515158">
    <property type="component" value="Unplaced"/>
</dbReference>
<dbReference type="RefSeq" id="XP_034236867.1">
    <property type="nucleotide sequence ID" value="XM_034380976.1"/>
</dbReference>
<organism evidence="9">
    <name type="scientific">Thrips palmi</name>
    <name type="common">Melon thrips</name>
    <dbReference type="NCBI Taxonomy" id="161013"/>
    <lineage>
        <taxon>Eukaryota</taxon>
        <taxon>Metazoa</taxon>
        <taxon>Ecdysozoa</taxon>
        <taxon>Arthropoda</taxon>
        <taxon>Hexapoda</taxon>
        <taxon>Insecta</taxon>
        <taxon>Pterygota</taxon>
        <taxon>Neoptera</taxon>
        <taxon>Paraneoptera</taxon>
        <taxon>Thysanoptera</taxon>
        <taxon>Terebrantia</taxon>
        <taxon>Thripoidea</taxon>
        <taxon>Thripidae</taxon>
        <taxon>Thrips</taxon>
    </lineage>
</organism>
<dbReference type="SUPFAM" id="SSF81383">
    <property type="entry name" value="F-box domain"/>
    <property type="match status" value="1"/>
</dbReference>
<evidence type="ECO:0000313" key="9">
    <source>
        <dbReference type="RefSeq" id="XP_034236872.1"/>
    </source>
</evidence>
<dbReference type="SMART" id="SM00256">
    <property type="entry name" value="FBOX"/>
    <property type="match status" value="1"/>
</dbReference>
<dbReference type="RefSeq" id="XP_034236872.1">
    <property type="nucleotide sequence ID" value="XM_034380981.1"/>
</dbReference>
<evidence type="ECO:0000313" key="5">
    <source>
        <dbReference type="RefSeq" id="XP_034236868.1"/>
    </source>
</evidence>
<protein>
    <submittedName>
        <fullName evidence="4 5">Uncharacterized protein LOC117642626 isoform X1</fullName>
    </submittedName>
</protein>
<gene>
    <name evidence="4 5 6 7 8 9" type="primary">LOC117642626</name>
</gene>
<name>A0A6P8YS03_THRPL</name>
<dbReference type="RefSeq" id="XP_034236869.1">
    <property type="nucleotide sequence ID" value="XM_034380978.1"/>
</dbReference>
<evidence type="ECO:0000313" key="6">
    <source>
        <dbReference type="RefSeq" id="XP_034236869.1"/>
    </source>
</evidence>
<dbReference type="AlphaFoldDB" id="A0A6P8YS03"/>
<feature type="compositionally biased region" description="Acidic residues" evidence="1">
    <location>
        <begin position="377"/>
        <end position="435"/>
    </location>
</feature>
<dbReference type="GeneID" id="117642626"/>
<feature type="domain" description="F-box" evidence="2">
    <location>
        <begin position="2"/>
        <end position="48"/>
    </location>
</feature>
<evidence type="ECO:0000259" key="2">
    <source>
        <dbReference type="PROSITE" id="PS50181"/>
    </source>
</evidence>
<evidence type="ECO:0000256" key="1">
    <source>
        <dbReference type="SAM" id="MobiDB-lite"/>
    </source>
</evidence>
<feature type="compositionally biased region" description="Acidic residues" evidence="1">
    <location>
        <begin position="265"/>
        <end position="295"/>
    </location>
</feature>
<dbReference type="KEGG" id="tpal:117642626"/>
<feature type="compositionally biased region" description="Acidic residues" evidence="1">
    <location>
        <begin position="305"/>
        <end position="342"/>
    </location>
</feature>
<evidence type="ECO:0000313" key="7">
    <source>
        <dbReference type="RefSeq" id="XP_034236870.1"/>
    </source>
</evidence>
<feature type="region of interest" description="Disordered" evidence="1">
    <location>
        <begin position="265"/>
        <end position="435"/>
    </location>
</feature>
<accession>A0A6P8YS03</accession>
<evidence type="ECO:0000313" key="4">
    <source>
        <dbReference type="RefSeq" id="XP_034236867.1"/>
    </source>
</evidence>
<evidence type="ECO:0000313" key="8">
    <source>
        <dbReference type="RefSeq" id="XP_034236871.1"/>
    </source>
</evidence>
<reference evidence="4 5" key="1">
    <citation type="submission" date="2025-04" db="UniProtKB">
        <authorList>
            <consortium name="RefSeq"/>
        </authorList>
    </citation>
    <scope>IDENTIFICATION</scope>
    <source>
        <tissue evidence="4 5">Total insect</tissue>
    </source>
</reference>
<dbReference type="InterPro" id="IPR036047">
    <property type="entry name" value="F-box-like_dom_sf"/>
</dbReference>
<proteinExistence type="predicted"/>
<sequence>MDRSLLDLPDDALLAVLAYLGPLDLMTCRPVCRRLRDLSLHRSLWRDARLKIRGEALPIAALRLAPCLAELDVSQGMELAASALSDSACVVASLRLGDDGSGDGYYAREVLQRVANLGGLKKLELDFSSLELNKSRPVFMHVDDWNIPHNSWEMPDSLLELVYNLDIGELTLVCSAPLIPTPFWVRAGHARPCLTNLLYLGIGFYEVDYFLEYLLQTHASTLTYVGLPPQYFSLPTLLGMPKLQSVSFEIWSIFAVADDAGAVDDDVGEDDIAGDDFPVEGGNAEDDFPIDDDNAGNDFPVYDDNAGDDFPVDDDNAGNDFPVDDDDAANDFPVDDDNDDNPVGDHAGHDDPVVDEPIADDAGDDVGVNDPVHDDAGDNDPVDDDAGDNNPVDDDAGDNDPVDDDAGDNNPVDDDAGDNDPVDDDAGDDDLVDDDAPGVVQFLGLVPHDDENVFPPGALDFLGLHPQLEFKALRGYIDHESILTVTESPFAEVVQELDLILDSDFPWDLLGSALHRFSSLTTLRLRTLPTEEFLRAVTPESAPCLAMLELGTTHFIHDMLHEPAIKDLLQRNEQLHLRLEHAGRRVPSGCDCRWCLHKAEGGWKYWNTFASHSWAAECCGSYCFQWP</sequence>
<keyword evidence="3" id="KW-1185">Reference proteome</keyword>
<dbReference type="RefSeq" id="XP_034236868.1">
    <property type="nucleotide sequence ID" value="XM_034380977.1"/>
</dbReference>
<dbReference type="RefSeq" id="XP_034236871.1">
    <property type="nucleotide sequence ID" value="XM_034380980.1"/>
</dbReference>
<dbReference type="PROSITE" id="PS50181">
    <property type="entry name" value="FBOX"/>
    <property type="match status" value="1"/>
</dbReference>
<dbReference type="RefSeq" id="XP_034236870.1">
    <property type="nucleotide sequence ID" value="XM_034380979.1"/>
</dbReference>
<evidence type="ECO:0000313" key="3">
    <source>
        <dbReference type="Proteomes" id="UP000515158"/>
    </source>
</evidence>
<dbReference type="Pfam" id="PF12937">
    <property type="entry name" value="F-box-like"/>
    <property type="match status" value="1"/>
</dbReference>